<dbReference type="RefSeq" id="WP_092329784.1">
    <property type="nucleotide sequence ID" value="NZ_FNCP01000002.1"/>
</dbReference>
<sequence length="160" mass="18887">MSDKLSLDQLEGFIDETCDFLRGDKDAEEFKEYVLAILFLKRLNDRFNLDREIRREKLVLKGLSESQIGEDLEQRESYRLFVPTMARWDVVKQEKQDLGSYLMKTFAEIDDKNRGCLGLLNTIDFMKTTETGERYITNEILAELMRRFEEINLADDHLAF</sequence>
<evidence type="ECO:0000256" key="6">
    <source>
        <dbReference type="ARBA" id="ARBA00022747"/>
    </source>
</evidence>
<evidence type="ECO:0000256" key="7">
    <source>
        <dbReference type="ARBA" id="ARBA00047942"/>
    </source>
</evidence>
<dbReference type="AlphaFoldDB" id="A0A1G7TLM5"/>
<dbReference type="SUPFAM" id="SSF53335">
    <property type="entry name" value="S-adenosyl-L-methionine-dependent methyltransferases"/>
    <property type="match status" value="1"/>
</dbReference>
<dbReference type="GO" id="GO:0009007">
    <property type="term" value="F:site-specific DNA-methyltransferase (adenine-specific) activity"/>
    <property type="evidence" value="ECO:0007669"/>
    <property type="project" value="UniProtKB-EC"/>
</dbReference>
<proteinExistence type="inferred from homology"/>
<keyword evidence="6" id="KW-0680">Restriction system</keyword>
<evidence type="ECO:0000256" key="5">
    <source>
        <dbReference type="ARBA" id="ARBA00022691"/>
    </source>
</evidence>
<feature type="domain" description="N6 adenine-specific DNA methyltransferase N-terminal" evidence="8">
    <location>
        <begin position="10"/>
        <end position="148"/>
    </location>
</feature>
<dbReference type="InterPro" id="IPR029063">
    <property type="entry name" value="SAM-dependent_MTases_sf"/>
</dbReference>
<protein>
    <recommendedName>
        <fullName evidence="2">site-specific DNA-methyltransferase (adenine-specific)</fullName>
        <ecNumber evidence="2">2.1.1.72</ecNumber>
    </recommendedName>
</protein>
<dbReference type="InterPro" id="IPR022749">
    <property type="entry name" value="D12N6_MeTrfase_N"/>
</dbReference>
<evidence type="ECO:0000256" key="3">
    <source>
        <dbReference type="ARBA" id="ARBA00022603"/>
    </source>
</evidence>
<gene>
    <name evidence="9" type="ORF">SAMN05443529_102283</name>
</gene>
<evidence type="ECO:0000256" key="4">
    <source>
        <dbReference type="ARBA" id="ARBA00022679"/>
    </source>
</evidence>
<reference evidence="10" key="1">
    <citation type="submission" date="2016-10" db="EMBL/GenBank/DDBJ databases">
        <authorList>
            <person name="Varghese N."/>
            <person name="Submissions S."/>
        </authorList>
    </citation>
    <scope>NUCLEOTIDE SEQUENCE [LARGE SCALE GENOMIC DNA]</scope>
    <source>
        <strain evidence="10">DSM 8344</strain>
    </source>
</reference>
<dbReference type="EMBL" id="FNCP01000002">
    <property type="protein sequence ID" value="SDG36236.1"/>
    <property type="molecule type" value="Genomic_DNA"/>
</dbReference>
<keyword evidence="3" id="KW-0489">Methyltransferase</keyword>
<evidence type="ECO:0000256" key="1">
    <source>
        <dbReference type="ARBA" id="ARBA00006594"/>
    </source>
</evidence>
<evidence type="ECO:0000256" key="2">
    <source>
        <dbReference type="ARBA" id="ARBA00011900"/>
    </source>
</evidence>
<evidence type="ECO:0000259" key="8">
    <source>
        <dbReference type="Pfam" id="PF12161"/>
    </source>
</evidence>
<dbReference type="InterPro" id="IPR038333">
    <property type="entry name" value="T1MK-like_N_sf"/>
</dbReference>
<accession>A0A1G7TLM5</accession>
<dbReference type="GO" id="GO:0009307">
    <property type="term" value="P:DNA restriction-modification system"/>
    <property type="evidence" value="ECO:0007669"/>
    <property type="project" value="UniProtKB-KW"/>
</dbReference>
<dbReference type="PANTHER" id="PTHR42933:SF3">
    <property type="entry name" value="TYPE I RESTRICTION ENZYME MJAVIII METHYLASE SUBUNIT"/>
    <property type="match status" value="1"/>
</dbReference>
<comment type="catalytic activity">
    <reaction evidence="7">
        <text>a 2'-deoxyadenosine in DNA + S-adenosyl-L-methionine = an N(6)-methyl-2'-deoxyadenosine in DNA + S-adenosyl-L-homocysteine + H(+)</text>
        <dbReference type="Rhea" id="RHEA:15197"/>
        <dbReference type="Rhea" id="RHEA-COMP:12418"/>
        <dbReference type="Rhea" id="RHEA-COMP:12419"/>
        <dbReference type="ChEBI" id="CHEBI:15378"/>
        <dbReference type="ChEBI" id="CHEBI:57856"/>
        <dbReference type="ChEBI" id="CHEBI:59789"/>
        <dbReference type="ChEBI" id="CHEBI:90615"/>
        <dbReference type="ChEBI" id="CHEBI:90616"/>
        <dbReference type="EC" id="2.1.1.72"/>
    </reaction>
</comment>
<dbReference type="EC" id="2.1.1.72" evidence="2"/>
<dbReference type="Gene3D" id="1.20.1260.30">
    <property type="match status" value="1"/>
</dbReference>
<comment type="similarity">
    <text evidence="1">Belongs to the N(4)/N(6)-methyltransferase family.</text>
</comment>
<evidence type="ECO:0000313" key="9">
    <source>
        <dbReference type="EMBL" id="SDG36236.1"/>
    </source>
</evidence>
<dbReference type="OrthoDB" id="9814572at2"/>
<keyword evidence="10" id="KW-1185">Reference proteome</keyword>
<dbReference type="Pfam" id="PF12161">
    <property type="entry name" value="HsdM_N"/>
    <property type="match status" value="1"/>
</dbReference>
<organism evidence="9 10">
    <name type="scientific">Desulfosporosinus hippei DSM 8344</name>
    <dbReference type="NCBI Taxonomy" id="1121419"/>
    <lineage>
        <taxon>Bacteria</taxon>
        <taxon>Bacillati</taxon>
        <taxon>Bacillota</taxon>
        <taxon>Clostridia</taxon>
        <taxon>Eubacteriales</taxon>
        <taxon>Desulfitobacteriaceae</taxon>
        <taxon>Desulfosporosinus</taxon>
    </lineage>
</organism>
<dbReference type="STRING" id="1121419.SAMN05443529_102283"/>
<dbReference type="Proteomes" id="UP000198656">
    <property type="component" value="Unassembled WGS sequence"/>
</dbReference>
<dbReference type="PANTHER" id="PTHR42933">
    <property type="entry name" value="SLR6095 PROTEIN"/>
    <property type="match status" value="1"/>
</dbReference>
<name>A0A1G7TLM5_9FIRM</name>
<keyword evidence="4" id="KW-0808">Transferase</keyword>
<dbReference type="GO" id="GO:0032259">
    <property type="term" value="P:methylation"/>
    <property type="evidence" value="ECO:0007669"/>
    <property type="project" value="UniProtKB-KW"/>
</dbReference>
<keyword evidence="5" id="KW-0949">S-adenosyl-L-methionine</keyword>
<evidence type="ECO:0000313" key="10">
    <source>
        <dbReference type="Proteomes" id="UP000198656"/>
    </source>
</evidence>
<dbReference type="InterPro" id="IPR051537">
    <property type="entry name" value="DNA_Adenine_Mtase"/>
</dbReference>